<evidence type="ECO:0000313" key="2">
    <source>
        <dbReference type="Proteomes" id="UP000297641"/>
    </source>
</evidence>
<dbReference type="RefSeq" id="WP_135771806.1">
    <property type="nucleotide sequence ID" value="NZ_RQFT01000012.1"/>
</dbReference>
<comment type="caution">
    <text evidence="1">The sequence shown here is derived from an EMBL/GenBank/DDBJ whole genome shotgun (WGS) entry which is preliminary data.</text>
</comment>
<organism evidence="1 2">
    <name type="scientific">Leptospira bouyouniensis</name>
    <dbReference type="NCBI Taxonomy" id="2484911"/>
    <lineage>
        <taxon>Bacteria</taxon>
        <taxon>Pseudomonadati</taxon>
        <taxon>Spirochaetota</taxon>
        <taxon>Spirochaetia</taxon>
        <taxon>Leptospirales</taxon>
        <taxon>Leptospiraceae</taxon>
        <taxon>Leptospira</taxon>
    </lineage>
</organism>
<dbReference type="AlphaFoldDB" id="A0A7I0HP52"/>
<name>A0A7I0HP52_9LEPT</name>
<reference evidence="1 2" key="1">
    <citation type="journal article" date="2019" name="PLoS Negl. Trop. Dis.">
        <title>Revisiting the worldwide diversity of Leptospira species in the environment.</title>
        <authorList>
            <person name="Vincent A.T."/>
            <person name="Schiettekatte O."/>
            <person name="Bourhy P."/>
            <person name="Veyrier F.J."/>
            <person name="Picardeau M."/>
        </authorList>
    </citation>
    <scope>NUCLEOTIDE SEQUENCE [LARGE SCALE GENOMIC DNA]</scope>
    <source>
        <strain evidence="1 2">201800273</strain>
    </source>
</reference>
<proteinExistence type="predicted"/>
<dbReference type="Proteomes" id="UP000297641">
    <property type="component" value="Unassembled WGS sequence"/>
</dbReference>
<evidence type="ECO:0000313" key="1">
    <source>
        <dbReference type="EMBL" id="TGL03475.1"/>
    </source>
</evidence>
<gene>
    <name evidence="1" type="ORF">EHQ43_17070</name>
</gene>
<accession>A0A7I0HP52</accession>
<dbReference type="EMBL" id="RQFT01000012">
    <property type="protein sequence ID" value="TGL03475.1"/>
    <property type="molecule type" value="Genomic_DNA"/>
</dbReference>
<sequence length="127" mass="14638">MKRLRFFHINLRLYFILSFFCFGCDGVIRGEKKILIREKSGLLKEYEGDCLVSLFSKSSHGKGKSLHQTGVKVKKGNLEYFFTVSPFSKVYIKEIECTGGIQSSKEIHFPENANSNFADYLIIRELQ</sequence>
<protein>
    <submittedName>
        <fullName evidence="1">Uncharacterized protein</fullName>
    </submittedName>
</protein>